<dbReference type="SMART" id="SM00564">
    <property type="entry name" value="PQQ"/>
    <property type="match status" value="6"/>
</dbReference>
<evidence type="ECO:0000313" key="4">
    <source>
        <dbReference type="Proteomes" id="UP000249739"/>
    </source>
</evidence>
<dbReference type="InterPro" id="IPR011047">
    <property type="entry name" value="Quinoprotein_ADH-like_sf"/>
</dbReference>
<gene>
    <name evidence="3" type="ORF">DI586_00590</name>
</gene>
<name>A0A2W5HPC1_9BACT</name>
<feature type="signal peptide" evidence="1">
    <location>
        <begin position="1"/>
        <end position="22"/>
    </location>
</feature>
<accession>A0A2W5HPC1</accession>
<dbReference type="InterPro" id="IPR018391">
    <property type="entry name" value="PQQ_b-propeller_rpt"/>
</dbReference>
<feature type="domain" description="Pyrrolo-quinoline quinone repeat" evidence="2">
    <location>
        <begin position="382"/>
        <end position="442"/>
    </location>
</feature>
<protein>
    <recommendedName>
        <fullName evidence="2">Pyrrolo-quinoline quinone repeat domain-containing protein</fullName>
    </recommendedName>
</protein>
<reference evidence="3 4" key="1">
    <citation type="submission" date="2017-08" db="EMBL/GenBank/DDBJ databases">
        <title>Infants hospitalized years apart are colonized by the same room-sourced microbial strains.</title>
        <authorList>
            <person name="Brooks B."/>
            <person name="Olm M.R."/>
            <person name="Firek B.A."/>
            <person name="Baker R."/>
            <person name="Thomas B.C."/>
            <person name="Morowitz M.J."/>
            <person name="Banfield J.F."/>
        </authorList>
    </citation>
    <scope>NUCLEOTIDE SEQUENCE [LARGE SCALE GENOMIC DNA]</scope>
    <source>
        <strain evidence="3">S2_006_000_R2_64</strain>
    </source>
</reference>
<evidence type="ECO:0000259" key="2">
    <source>
        <dbReference type="Pfam" id="PF13360"/>
    </source>
</evidence>
<comment type="caution">
    <text evidence="3">The sequence shown here is derived from an EMBL/GenBank/DDBJ whole genome shotgun (WGS) entry which is preliminary data.</text>
</comment>
<dbReference type="PROSITE" id="PS51257">
    <property type="entry name" value="PROKAR_LIPOPROTEIN"/>
    <property type="match status" value="1"/>
</dbReference>
<dbReference type="Gene3D" id="2.130.10.10">
    <property type="entry name" value="YVTN repeat-like/Quinoprotein amine dehydrogenase"/>
    <property type="match status" value="1"/>
</dbReference>
<feature type="chain" id="PRO_5016162545" description="Pyrrolo-quinoline quinone repeat domain-containing protein" evidence="1">
    <location>
        <begin position="23"/>
        <end position="443"/>
    </location>
</feature>
<dbReference type="Proteomes" id="UP000249739">
    <property type="component" value="Unassembled WGS sequence"/>
</dbReference>
<dbReference type="EMBL" id="QFOT01000002">
    <property type="protein sequence ID" value="PZP57422.1"/>
    <property type="molecule type" value="Genomic_DNA"/>
</dbReference>
<dbReference type="AlphaFoldDB" id="A0A2W5HPC1"/>
<dbReference type="InterPro" id="IPR015943">
    <property type="entry name" value="WD40/YVTN_repeat-like_dom_sf"/>
</dbReference>
<dbReference type="InterPro" id="IPR002372">
    <property type="entry name" value="PQQ_rpt_dom"/>
</dbReference>
<feature type="domain" description="Pyrrolo-quinoline quinone repeat" evidence="2">
    <location>
        <begin position="126"/>
        <end position="361"/>
    </location>
</feature>
<evidence type="ECO:0000256" key="1">
    <source>
        <dbReference type="SAM" id="SignalP"/>
    </source>
</evidence>
<keyword evidence="1" id="KW-0732">Signal</keyword>
<dbReference type="PANTHER" id="PTHR34512:SF30">
    <property type="entry name" value="OUTER MEMBRANE PROTEIN ASSEMBLY FACTOR BAMB"/>
    <property type="match status" value="1"/>
</dbReference>
<dbReference type="SUPFAM" id="SSF50998">
    <property type="entry name" value="Quinoprotein alcohol dehydrogenase-like"/>
    <property type="match status" value="1"/>
</dbReference>
<sequence>MRSIPRIILLTSCATLSLSACSWFESKNDEVPLPGARISVLELQKNLEPKDNEMKSSGFVSPEPWKNEFWPQAGGYPNHAMQNLALNNAPLKKLWDADIGEGSQAKLPLVAQPVVFDKQVFTLDTEGEVRSFDLATGKKLWEKSVRPETEDEDVISGGLAFSAGKLFVTSGYNELLALNPADGKTIWKQKMSSPSRAAPSILNDRVFVVTLENKIVAFDANDGKQLWDYQALSEVAGIVGAASPAVNNDLVIPAFSSGEIIALRVGNGSVAWMDDLSPTTRVGGLSALPDIQGLPVIDKDLAFAISFGGKMVAIDINSGQRTWEKEMSGTETPWVVGNMIFVLSANSELVAMNRASGAIAWVLPLASYIEEDGNRLGLLWNGPVLAGSRLIVTGPEGNLLEVDPNTGKVIRRMKLDDTVAVSPVIASGTLLLLTQDGNLTAYH</sequence>
<dbReference type="PANTHER" id="PTHR34512">
    <property type="entry name" value="CELL SURFACE PROTEIN"/>
    <property type="match status" value="1"/>
</dbReference>
<evidence type="ECO:0000313" key="3">
    <source>
        <dbReference type="EMBL" id="PZP57422.1"/>
    </source>
</evidence>
<proteinExistence type="predicted"/>
<dbReference type="Pfam" id="PF13360">
    <property type="entry name" value="PQQ_2"/>
    <property type="match status" value="2"/>
</dbReference>
<organism evidence="3 4">
    <name type="scientific">Micavibrio aeruginosavorus</name>
    <dbReference type="NCBI Taxonomy" id="349221"/>
    <lineage>
        <taxon>Bacteria</taxon>
        <taxon>Pseudomonadati</taxon>
        <taxon>Bdellovibrionota</taxon>
        <taxon>Bdellovibrionia</taxon>
        <taxon>Bdellovibrionales</taxon>
        <taxon>Pseudobdellovibrionaceae</taxon>
        <taxon>Micavibrio</taxon>
    </lineage>
</organism>